<sequence length="197" mass="21404">MNSILLVAFLLSLANARIVLEMDASTASPSMGELRAQLDVHSFDEEELDETCDVPVLDCGPSSGSNRAENLNVALSPYCEHELKSPGFQERINYPAGQYSCLWSFQSNHPLGVIRLRVEPANFKLAGDRSADCSNSDSLTITGIEGEAASETTLCGALDEPLDFETKGRSVSLRFNKISKDTAPGFKVKIIADKNLF</sequence>
<dbReference type="Proteomes" id="UP000318571">
    <property type="component" value="Chromosome 5"/>
</dbReference>
<feature type="signal peptide" evidence="3">
    <location>
        <begin position="1"/>
        <end position="16"/>
    </location>
</feature>
<dbReference type="EMBL" id="VCGU01000004">
    <property type="protein sequence ID" value="TRY76809.1"/>
    <property type="molecule type" value="Genomic_DNA"/>
</dbReference>
<evidence type="ECO:0000256" key="2">
    <source>
        <dbReference type="PROSITE-ProRule" id="PRU00059"/>
    </source>
</evidence>
<proteinExistence type="predicted"/>
<gene>
    <name evidence="5" type="ORF">TCAL_11855</name>
</gene>
<dbReference type="PROSITE" id="PS01180">
    <property type="entry name" value="CUB"/>
    <property type="match status" value="1"/>
</dbReference>
<name>A0A553PGK8_TIGCA</name>
<comment type="caution">
    <text evidence="5">The sequence shown here is derived from an EMBL/GenBank/DDBJ whole genome shotgun (WGS) entry which is preliminary data.</text>
</comment>
<evidence type="ECO:0000313" key="5">
    <source>
        <dbReference type="EMBL" id="TRY76809.1"/>
    </source>
</evidence>
<feature type="domain" description="CUB" evidence="4">
    <location>
        <begin position="59"/>
        <end position="193"/>
    </location>
</feature>
<dbReference type="Gene3D" id="2.60.120.290">
    <property type="entry name" value="Spermadhesin, CUB domain"/>
    <property type="match status" value="1"/>
</dbReference>
<evidence type="ECO:0000313" key="6">
    <source>
        <dbReference type="Proteomes" id="UP000318571"/>
    </source>
</evidence>
<evidence type="ECO:0000256" key="1">
    <source>
        <dbReference type="ARBA" id="ARBA00023157"/>
    </source>
</evidence>
<reference evidence="5 6" key="1">
    <citation type="journal article" date="2018" name="Nat. Ecol. Evol.">
        <title>Genomic signatures of mitonuclear coevolution across populations of Tigriopus californicus.</title>
        <authorList>
            <person name="Barreto F.S."/>
            <person name="Watson E.T."/>
            <person name="Lima T.G."/>
            <person name="Willett C.S."/>
            <person name="Edmands S."/>
            <person name="Li W."/>
            <person name="Burton R.S."/>
        </authorList>
    </citation>
    <scope>NUCLEOTIDE SEQUENCE [LARGE SCALE GENOMIC DNA]</scope>
    <source>
        <strain evidence="5 6">San Diego</strain>
    </source>
</reference>
<organism evidence="5 6">
    <name type="scientific">Tigriopus californicus</name>
    <name type="common">Marine copepod</name>
    <dbReference type="NCBI Taxonomy" id="6832"/>
    <lineage>
        <taxon>Eukaryota</taxon>
        <taxon>Metazoa</taxon>
        <taxon>Ecdysozoa</taxon>
        <taxon>Arthropoda</taxon>
        <taxon>Crustacea</taxon>
        <taxon>Multicrustacea</taxon>
        <taxon>Hexanauplia</taxon>
        <taxon>Copepoda</taxon>
        <taxon>Harpacticoida</taxon>
        <taxon>Harpacticidae</taxon>
        <taxon>Tigriopus</taxon>
    </lineage>
</organism>
<keyword evidence="6" id="KW-1185">Reference proteome</keyword>
<dbReference type="InterPro" id="IPR035914">
    <property type="entry name" value="Sperma_CUB_dom_sf"/>
</dbReference>
<feature type="chain" id="PRO_5022067721" description="CUB domain-containing protein" evidence="3">
    <location>
        <begin position="17"/>
        <end position="197"/>
    </location>
</feature>
<keyword evidence="3" id="KW-0732">Signal</keyword>
<protein>
    <recommendedName>
        <fullName evidence="4">CUB domain-containing protein</fullName>
    </recommendedName>
</protein>
<comment type="caution">
    <text evidence="2">Lacks conserved residue(s) required for the propagation of feature annotation.</text>
</comment>
<evidence type="ECO:0000259" key="4">
    <source>
        <dbReference type="PROSITE" id="PS01180"/>
    </source>
</evidence>
<evidence type="ECO:0000256" key="3">
    <source>
        <dbReference type="SAM" id="SignalP"/>
    </source>
</evidence>
<dbReference type="InterPro" id="IPR000859">
    <property type="entry name" value="CUB_dom"/>
</dbReference>
<dbReference type="AlphaFoldDB" id="A0A553PGK8"/>
<keyword evidence="1" id="KW-1015">Disulfide bond</keyword>
<accession>A0A553PGK8</accession>